<dbReference type="Proteomes" id="UP000886523">
    <property type="component" value="Unassembled WGS sequence"/>
</dbReference>
<evidence type="ECO:0000313" key="2">
    <source>
        <dbReference type="Proteomes" id="UP000886523"/>
    </source>
</evidence>
<organism evidence="1 2">
    <name type="scientific">Hydnum rufescens UP504</name>
    <dbReference type="NCBI Taxonomy" id="1448309"/>
    <lineage>
        <taxon>Eukaryota</taxon>
        <taxon>Fungi</taxon>
        <taxon>Dikarya</taxon>
        <taxon>Basidiomycota</taxon>
        <taxon>Agaricomycotina</taxon>
        <taxon>Agaricomycetes</taxon>
        <taxon>Cantharellales</taxon>
        <taxon>Hydnaceae</taxon>
        <taxon>Hydnum</taxon>
    </lineage>
</organism>
<dbReference type="AlphaFoldDB" id="A0A9P6AM82"/>
<keyword evidence="2" id="KW-1185">Reference proteome</keyword>
<accession>A0A9P6AM82</accession>
<name>A0A9P6AM82_9AGAM</name>
<proteinExistence type="predicted"/>
<sequence>MLDVVPALPLVLADPLTQVPDVTSGMIDIVNPVRERNDAFVHLIFEIFLKFFQCSVGEFKENDGSILDEPLAVTI</sequence>
<reference evidence="1" key="1">
    <citation type="journal article" date="2020" name="Nat. Commun.">
        <title>Large-scale genome sequencing of mycorrhizal fungi provides insights into the early evolution of symbiotic traits.</title>
        <authorList>
            <person name="Miyauchi S."/>
            <person name="Kiss E."/>
            <person name="Kuo A."/>
            <person name="Drula E."/>
            <person name="Kohler A."/>
            <person name="Sanchez-Garcia M."/>
            <person name="Morin E."/>
            <person name="Andreopoulos B."/>
            <person name="Barry K.W."/>
            <person name="Bonito G."/>
            <person name="Buee M."/>
            <person name="Carver A."/>
            <person name="Chen C."/>
            <person name="Cichocki N."/>
            <person name="Clum A."/>
            <person name="Culley D."/>
            <person name="Crous P.W."/>
            <person name="Fauchery L."/>
            <person name="Girlanda M."/>
            <person name="Hayes R.D."/>
            <person name="Keri Z."/>
            <person name="LaButti K."/>
            <person name="Lipzen A."/>
            <person name="Lombard V."/>
            <person name="Magnuson J."/>
            <person name="Maillard F."/>
            <person name="Murat C."/>
            <person name="Nolan M."/>
            <person name="Ohm R.A."/>
            <person name="Pangilinan J."/>
            <person name="Pereira M.F."/>
            <person name="Perotto S."/>
            <person name="Peter M."/>
            <person name="Pfister S."/>
            <person name="Riley R."/>
            <person name="Sitrit Y."/>
            <person name="Stielow J.B."/>
            <person name="Szollosi G."/>
            <person name="Zifcakova L."/>
            <person name="Stursova M."/>
            <person name="Spatafora J.W."/>
            <person name="Tedersoo L."/>
            <person name="Vaario L.M."/>
            <person name="Yamada A."/>
            <person name="Yan M."/>
            <person name="Wang P."/>
            <person name="Xu J."/>
            <person name="Bruns T."/>
            <person name="Baldrian P."/>
            <person name="Vilgalys R."/>
            <person name="Dunand C."/>
            <person name="Henrissat B."/>
            <person name="Grigoriev I.V."/>
            <person name="Hibbett D."/>
            <person name="Nagy L.G."/>
            <person name="Martin F.M."/>
        </authorList>
    </citation>
    <scope>NUCLEOTIDE SEQUENCE</scope>
    <source>
        <strain evidence="1">UP504</strain>
    </source>
</reference>
<evidence type="ECO:0000313" key="1">
    <source>
        <dbReference type="EMBL" id="KAF9507376.1"/>
    </source>
</evidence>
<dbReference type="EMBL" id="MU129083">
    <property type="protein sequence ID" value="KAF9507376.1"/>
    <property type="molecule type" value="Genomic_DNA"/>
</dbReference>
<gene>
    <name evidence="1" type="ORF">BS47DRAFT_1351795</name>
</gene>
<comment type="caution">
    <text evidence="1">The sequence shown here is derived from an EMBL/GenBank/DDBJ whole genome shotgun (WGS) entry which is preliminary data.</text>
</comment>
<protein>
    <submittedName>
        <fullName evidence="1">Uncharacterized protein</fullName>
    </submittedName>
</protein>